<evidence type="ECO:0000313" key="8">
    <source>
        <dbReference type="Proteomes" id="UP001300692"/>
    </source>
</evidence>
<dbReference type="SUPFAM" id="SSF52743">
    <property type="entry name" value="Subtilisin-like"/>
    <property type="match status" value="1"/>
</dbReference>
<gene>
    <name evidence="7" type="ORF">N7U62_05435</name>
</gene>
<dbReference type="InterPro" id="IPR017317">
    <property type="entry name" value="Pept_S8_subtilisin_bacteroid-2"/>
</dbReference>
<dbReference type="PRINTS" id="PR00723">
    <property type="entry name" value="SUBTILISIN"/>
</dbReference>
<evidence type="ECO:0000256" key="3">
    <source>
        <dbReference type="ARBA" id="ARBA00022801"/>
    </source>
</evidence>
<dbReference type="InterPro" id="IPR051048">
    <property type="entry name" value="Peptidase_S8/S53_subtilisin"/>
</dbReference>
<dbReference type="EMBL" id="JAOYOD010000001">
    <property type="protein sequence ID" value="MCV9386094.1"/>
    <property type="molecule type" value="Genomic_DNA"/>
</dbReference>
<dbReference type="RefSeq" id="WP_264136879.1">
    <property type="nucleotide sequence ID" value="NZ_JAOYOD010000001.1"/>
</dbReference>
<feature type="active site" description="Charge relay system" evidence="5">
    <location>
        <position position="400"/>
    </location>
</feature>
<evidence type="ECO:0000256" key="5">
    <source>
        <dbReference type="PROSITE-ProRule" id="PRU01240"/>
    </source>
</evidence>
<evidence type="ECO:0000313" key="7">
    <source>
        <dbReference type="EMBL" id="MCV9386094.1"/>
    </source>
</evidence>
<feature type="active site" description="Charge relay system" evidence="5">
    <location>
        <position position="176"/>
    </location>
</feature>
<comment type="similarity">
    <text evidence="1 5">Belongs to the peptidase S8 family.</text>
</comment>
<feature type="active site" description="Charge relay system" evidence="5">
    <location>
        <position position="216"/>
    </location>
</feature>
<dbReference type="InterPro" id="IPR015500">
    <property type="entry name" value="Peptidase_S8_subtilisin-rel"/>
</dbReference>
<dbReference type="PIRSF" id="PIRSF037903">
    <property type="entry name" value="Subtilisin_rel_GFO_2223"/>
    <property type="match status" value="1"/>
</dbReference>
<feature type="domain" description="Peptidase S8/S53" evidence="6">
    <location>
        <begin position="167"/>
        <end position="446"/>
    </location>
</feature>
<dbReference type="Gene3D" id="3.40.50.200">
    <property type="entry name" value="Peptidase S8/S53 domain"/>
    <property type="match status" value="1"/>
</dbReference>
<evidence type="ECO:0000256" key="4">
    <source>
        <dbReference type="ARBA" id="ARBA00022825"/>
    </source>
</evidence>
<keyword evidence="4 5" id="KW-0720">Serine protease</keyword>
<protein>
    <submittedName>
        <fullName evidence="7">S8 family serine peptidase</fullName>
    </submittedName>
</protein>
<name>A0ABT3CRG3_9BACT</name>
<dbReference type="Pfam" id="PF00082">
    <property type="entry name" value="Peptidase_S8"/>
    <property type="match status" value="1"/>
</dbReference>
<dbReference type="PANTHER" id="PTHR43399:SF4">
    <property type="entry name" value="CELL WALL-ASSOCIATED PROTEASE"/>
    <property type="match status" value="1"/>
</dbReference>
<evidence type="ECO:0000256" key="2">
    <source>
        <dbReference type="ARBA" id="ARBA00022670"/>
    </source>
</evidence>
<organism evidence="7 8">
    <name type="scientific">Reichenbachiella ulvae</name>
    <dbReference type="NCBI Taxonomy" id="2980104"/>
    <lineage>
        <taxon>Bacteria</taxon>
        <taxon>Pseudomonadati</taxon>
        <taxon>Bacteroidota</taxon>
        <taxon>Cytophagia</taxon>
        <taxon>Cytophagales</taxon>
        <taxon>Reichenbachiellaceae</taxon>
        <taxon>Reichenbachiella</taxon>
    </lineage>
</organism>
<keyword evidence="8" id="KW-1185">Reference proteome</keyword>
<sequence>MGKGIRLLFLGMALGMVLEASAEKHRFMVFFADKADSPYSIDAPLEFLSQKALDRRNKSGQSVTEEDLPVNANYLDSLVKYNITPYYSSRWFNAALVEADSVDLESIVATSYILSYEYIAPGVRLNPVKEVTDVNFSPLEPSIISSNSQIQIEMLGVHTMHDQGYNGAGIHVAVFDGGFEAANQTAVFKDVFNNDRLIDRMDFTANSDNVFNYDDHGTNAMSCIVSNYKETLIGTGYGADISLYVTEDVSDNGNFEYRIEEYNWLLAAERADSVGVDIISSSLGYFDFNDDRMDYSYEEDADGLTSVITRAANLATERGILVVSSAGNEGRSTTWKYITMPSDSEHVIAVGAVNSLNEKLNFSSFGPTADGRVKPDVVALGSSVAVYHKNNTIGTSSGTSFSAPLITGLVAGMWQQFPELTNLEIKELLLEIGDHSNLPNNETGYGLPNYRRLINDSVLSVKAMFDESFTVFPNPFEGNYVLSSGRKRICQKGSTNETL</sequence>
<dbReference type="InterPro" id="IPR023828">
    <property type="entry name" value="Peptidase_S8_Ser-AS"/>
</dbReference>
<dbReference type="PANTHER" id="PTHR43399">
    <property type="entry name" value="SUBTILISIN-RELATED"/>
    <property type="match status" value="1"/>
</dbReference>
<dbReference type="InterPro" id="IPR036852">
    <property type="entry name" value="Peptidase_S8/S53_dom_sf"/>
</dbReference>
<keyword evidence="2 5" id="KW-0645">Protease</keyword>
<reference evidence="7 8" key="1">
    <citation type="submission" date="2022-10" db="EMBL/GenBank/DDBJ databases">
        <title>Comparative genomics and taxonomic characterization of three novel marine species of genus Reichenbachiella exhibiting antioxidant and polysaccharide degradation activities.</title>
        <authorList>
            <person name="Muhammad N."/>
            <person name="Lee Y.-J."/>
            <person name="Ko J."/>
            <person name="Kim S.-G."/>
        </authorList>
    </citation>
    <scope>NUCLEOTIDE SEQUENCE [LARGE SCALE GENOMIC DNA]</scope>
    <source>
        <strain evidence="7 8">ABR2-5</strain>
    </source>
</reference>
<evidence type="ECO:0000256" key="1">
    <source>
        <dbReference type="ARBA" id="ARBA00011073"/>
    </source>
</evidence>
<keyword evidence="3 5" id="KW-0378">Hydrolase</keyword>
<dbReference type="PROSITE" id="PS51892">
    <property type="entry name" value="SUBTILASE"/>
    <property type="match status" value="1"/>
</dbReference>
<accession>A0ABT3CRG3</accession>
<evidence type="ECO:0000259" key="6">
    <source>
        <dbReference type="Pfam" id="PF00082"/>
    </source>
</evidence>
<proteinExistence type="inferred from homology"/>
<dbReference type="InterPro" id="IPR000209">
    <property type="entry name" value="Peptidase_S8/S53_dom"/>
</dbReference>
<dbReference type="PROSITE" id="PS00138">
    <property type="entry name" value="SUBTILASE_SER"/>
    <property type="match status" value="1"/>
</dbReference>
<comment type="caution">
    <text evidence="7">The sequence shown here is derived from an EMBL/GenBank/DDBJ whole genome shotgun (WGS) entry which is preliminary data.</text>
</comment>
<dbReference type="Proteomes" id="UP001300692">
    <property type="component" value="Unassembled WGS sequence"/>
</dbReference>